<dbReference type="Gene3D" id="1.10.510.10">
    <property type="entry name" value="Transferase(Phosphotransferase) domain 1"/>
    <property type="match status" value="1"/>
</dbReference>
<accession>A0A6A6ZRX6</accession>
<reference evidence="2" key="1">
    <citation type="journal article" date="2020" name="Stud. Mycol.">
        <title>101 Dothideomycetes genomes: a test case for predicting lifestyles and emergence of pathogens.</title>
        <authorList>
            <person name="Haridas S."/>
            <person name="Albert R."/>
            <person name="Binder M."/>
            <person name="Bloem J."/>
            <person name="Labutti K."/>
            <person name="Salamov A."/>
            <person name="Andreopoulos B."/>
            <person name="Baker S."/>
            <person name="Barry K."/>
            <person name="Bills G."/>
            <person name="Bluhm B."/>
            <person name="Cannon C."/>
            <person name="Castanera R."/>
            <person name="Culley D."/>
            <person name="Daum C."/>
            <person name="Ezra D."/>
            <person name="Gonzalez J."/>
            <person name="Henrissat B."/>
            <person name="Kuo A."/>
            <person name="Liang C."/>
            <person name="Lipzen A."/>
            <person name="Lutzoni F."/>
            <person name="Magnuson J."/>
            <person name="Mondo S."/>
            <person name="Nolan M."/>
            <person name="Ohm R."/>
            <person name="Pangilinan J."/>
            <person name="Park H.-J."/>
            <person name="Ramirez L."/>
            <person name="Alfaro M."/>
            <person name="Sun H."/>
            <person name="Tritt A."/>
            <person name="Yoshinaga Y."/>
            <person name="Zwiers L.-H."/>
            <person name="Turgeon B."/>
            <person name="Goodwin S."/>
            <person name="Spatafora J."/>
            <person name="Crous P."/>
            <person name="Grigoriev I."/>
        </authorList>
    </citation>
    <scope>NUCLEOTIDE SEQUENCE</scope>
    <source>
        <strain evidence="2">CBS 113818</strain>
    </source>
</reference>
<evidence type="ECO:0000313" key="3">
    <source>
        <dbReference type="Proteomes" id="UP000799424"/>
    </source>
</evidence>
<dbReference type="Pfam" id="PF00069">
    <property type="entry name" value="Pkinase"/>
    <property type="match status" value="1"/>
</dbReference>
<dbReference type="SMART" id="SM00220">
    <property type="entry name" value="S_TKc"/>
    <property type="match status" value="1"/>
</dbReference>
<evidence type="ECO:0000313" key="2">
    <source>
        <dbReference type="EMBL" id="KAF2823822.1"/>
    </source>
</evidence>
<dbReference type="InterPro" id="IPR000719">
    <property type="entry name" value="Prot_kinase_dom"/>
</dbReference>
<dbReference type="GO" id="GO:0005524">
    <property type="term" value="F:ATP binding"/>
    <property type="evidence" value="ECO:0007669"/>
    <property type="project" value="InterPro"/>
</dbReference>
<proteinExistence type="predicted"/>
<dbReference type="AlphaFoldDB" id="A0A6A6ZRX6"/>
<dbReference type="GO" id="GO:0004672">
    <property type="term" value="F:protein kinase activity"/>
    <property type="evidence" value="ECO:0007669"/>
    <property type="project" value="InterPro"/>
</dbReference>
<name>A0A6A6ZRX6_9PLEO</name>
<dbReference type="Proteomes" id="UP000799424">
    <property type="component" value="Unassembled WGS sequence"/>
</dbReference>
<dbReference type="EMBL" id="MU006231">
    <property type="protein sequence ID" value="KAF2823822.1"/>
    <property type="molecule type" value="Genomic_DNA"/>
</dbReference>
<dbReference type="InterPro" id="IPR011009">
    <property type="entry name" value="Kinase-like_dom_sf"/>
</dbReference>
<evidence type="ECO:0000259" key="1">
    <source>
        <dbReference type="PROSITE" id="PS50011"/>
    </source>
</evidence>
<organism evidence="2 3">
    <name type="scientific">Ophiobolus disseminans</name>
    <dbReference type="NCBI Taxonomy" id="1469910"/>
    <lineage>
        <taxon>Eukaryota</taxon>
        <taxon>Fungi</taxon>
        <taxon>Dikarya</taxon>
        <taxon>Ascomycota</taxon>
        <taxon>Pezizomycotina</taxon>
        <taxon>Dothideomycetes</taxon>
        <taxon>Pleosporomycetidae</taxon>
        <taxon>Pleosporales</taxon>
        <taxon>Pleosporineae</taxon>
        <taxon>Phaeosphaeriaceae</taxon>
        <taxon>Ophiobolus</taxon>
    </lineage>
</organism>
<feature type="domain" description="Protein kinase" evidence="1">
    <location>
        <begin position="16"/>
        <end position="287"/>
    </location>
</feature>
<gene>
    <name evidence="2" type="ORF">CC86DRAFT_372024</name>
</gene>
<protein>
    <recommendedName>
        <fullName evidence="1">Protein kinase domain-containing protein</fullName>
    </recommendedName>
</protein>
<dbReference type="OrthoDB" id="4062651at2759"/>
<dbReference type="InterPro" id="IPR008271">
    <property type="entry name" value="Ser/Thr_kinase_AS"/>
</dbReference>
<dbReference type="SUPFAM" id="SSF56112">
    <property type="entry name" value="Protein kinase-like (PK-like)"/>
    <property type="match status" value="1"/>
</dbReference>
<keyword evidence="3" id="KW-1185">Reference proteome</keyword>
<dbReference type="PROSITE" id="PS00108">
    <property type="entry name" value="PROTEIN_KINASE_ST"/>
    <property type="match status" value="1"/>
</dbReference>
<dbReference type="PROSITE" id="PS50011">
    <property type="entry name" value="PROTEIN_KINASE_DOM"/>
    <property type="match status" value="1"/>
</dbReference>
<sequence length="287" mass="32955">MAKKGSATSSRRNPCLKIIQAKDYGGMEAAILSSETSDDLWYAETDLPIFHKQIDDPWLWDCPPRKYDLALLYPKFDKDVMTIAPKDDSFYTKRLNLVSEGLKMFDRPHPRSVTLQEIEVCESICKRPHPNICQYRGVEVDPKNRVTGLVFDRYDMSVYDAQLQGHRIDTARCLRHVESAITHLHTIGYVHCDIKAENIFVNLRTQTFVLGDFDATHREGAFMSLKVGTPGWVPNYEDTDNLAQKEIDWYSLEMLKAWWKVKFHTPGGSKLRTTDILARAGRAIRGE</sequence>